<evidence type="ECO:0000313" key="3">
    <source>
        <dbReference type="EMBL" id="MBK9295835.1"/>
    </source>
</evidence>
<reference evidence="3 4" key="1">
    <citation type="submission" date="2020-10" db="EMBL/GenBank/DDBJ databases">
        <title>Connecting structure to function with the recovery of over 1000 high-quality activated sludge metagenome-assembled genomes encoding full-length rRNA genes using long-read sequencing.</title>
        <authorList>
            <person name="Singleton C.M."/>
            <person name="Petriglieri F."/>
            <person name="Kristensen J.M."/>
            <person name="Kirkegaard R.H."/>
            <person name="Michaelsen T.Y."/>
            <person name="Andersen M.H."/>
            <person name="Karst S.M."/>
            <person name="Dueholm M.S."/>
            <person name="Nielsen P.H."/>
            <person name="Albertsen M."/>
        </authorList>
    </citation>
    <scope>NUCLEOTIDE SEQUENCE [LARGE SCALE GENOMIC DNA]</scope>
    <source>
        <strain evidence="3">Lyne_18-Q3-R50-59_MAXAC.006</strain>
    </source>
</reference>
<evidence type="ECO:0000313" key="4">
    <source>
        <dbReference type="Proteomes" id="UP000727993"/>
    </source>
</evidence>
<sequence>MADSLFTVLDHDHAHGRYQPTGFSRGPWSPHALHGGPTAALVAHAAEQVLADSGADARLPVRLTLDLERPVPLAPLTVHAEIVRPGRKVQVAEVIVVDDDGRRLVRASVLAIRRREVTLADDLIRPVDRQPTDRQQGGGDIDWVFPDDEVAFHSDGTEHSLVQGSFGKLGPATDWIRLAVPVLPDVEPSPFQRVVAAADFLNGISSVVDPMQATYINPDLTVTVHRLPVGEWVAVDAVTRFEDLGIGTAEADLYDEQGRLGRAVQTLLLDPV</sequence>
<dbReference type="Gene3D" id="2.40.160.210">
    <property type="entry name" value="Acyl-CoA thioesterase, double hotdog domain"/>
    <property type="match status" value="1"/>
</dbReference>
<name>A0A936N900_9ACTN</name>
<dbReference type="SUPFAM" id="SSF54637">
    <property type="entry name" value="Thioesterase/thiol ester dehydrase-isomerase"/>
    <property type="match status" value="2"/>
</dbReference>
<comment type="caution">
    <text evidence="3">The sequence shown here is derived from an EMBL/GenBank/DDBJ whole genome shotgun (WGS) entry which is preliminary data.</text>
</comment>
<feature type="domain" description="Acyl-CoA thioesterase-like C-terminal" evidence="2">
    <location>
        <begin position="155"/>
        <end position="268"/>
    </location>
</feature>
<dbReference type="CDD" id="cd03443">
    <property type="entry name" value="PaaI_thioesterase"/>
    <property type="match status" value="1"/>
</dbReference>
<feature type="domain" description="Acyl-CoA thioesterase-like N-terminal HotDog" evidence="1">
    <location>
        <begin position="25"/>
        <end position="109"/>
    </location>
</feature>
<dbReference type="Pfam" id="PF13622">
    <property type="entry name" value="4HBT_3"/>
    <property type="match status" value="1"/>
</dbReference>
<protein>
    <submittedName>
        <fullName evidence="3">Thioesterase family protein</fullName>
    </submittedName>
</protein>
<dbReference type="InterPro" id="IPR049450">
    <property type="entry name" value="ACOT8-like_C"/>
</dbReference>
<accession>A0A936N900</accession>
<organism evidence="3 4">
    <name type="scientific">Candidatus Neomicrothrix subdominans</name>
    <dbReference type="NCBI Taxonomy" id="2954438"/>
    <lineage>
        <taxon>Bacteria</taxon>
        <taxon>Bacillati</taxon>
        <taxon>Actinomycetota</taxon>
        <taxon>Acidimicrobiia</taxon>
        <taxon>Acidimicrobiales</taxon>
        <taxon>Microthrixaceae</taxon>
        <taxon>Candidatus Neomicrothrix</taxon>
    </lineage>
</organism>
<dbReference type="InterPro" id="IPR042171">
    <property type="entry name" value="Acyl-CoA_hotdog"/>
</dbReference>
<dbReference type="EMBL" id="JADJZA010000001">
    <property type="protein sequence ID" value="MBK9295835.1"/>
    <property type="molecule type" value="Genomic_DNA"/>
</dbReference>
<evidence type="ECO:0000259" key="1">
    <source>
        <dbReference type="Pfam" id="PF13622"/>
    </source>
</evidence>
<dbReference type="Pfam" id="PF20789">
    <property type="entry name" value="4HBT_3C"/>
    <property type="match status" value="1"/>
</dbReference>
<gene>
    <name evidence="3" type="ORF">IPN02_02960</name>
</gene>
<dbReference type="AlphaFoldDB" id="A0A936N900"/>
<dbReference type="InterPro" id="IPR049449">
    <property type="entry name" value="TesB_ACOT8-like_N"/>
</dbReference>
<dbReference type="Proteomes" id="UP000727993">
    <property type="component" value="Unassembled WGS sequence"/>
</dbReference>
<proteinExistence type="predicted"/>
<evidence type="ECO:0000259" key="2">
    <source>
        <dbReference type="Pfam" id="PF20789"/>
    </source>
</evidence>
<dbReference type="InterPro" id="IPR029069">
    <property type="entry name" value="HotDog_dom_sf"/>
</dbReference>